<dbReference type="OrthoDB" id="2685635at2759"/>
<reference evidence="3" key="2">
    <citation type="submission" date="2015-01" db="EMBL/GenBank/DDBJ databases">
        <title>Evolutionary Origins and Diversification of the Mycorrhizal Mutualists.</title>
        <authorList>
            <consortium name="DOE Joint Genome Institute"/>
            <consortium name="Mycorrhizal Genomics Consortium"/>
            <person name="Kohler A."/>
            <person name="Kuo A."/>
            <person name="Nagy L.G."/>
            <person name="Floudas D."/>
            <person name="Copeland A."/>
            <person name="Barry K.W."/>
            <person name="Cichocki N."/>
            <person name="Veneault-Fourrey C."/>
            <person name="LaButti K."/>
            <person name="Lindquist E.A."/>
            <person name="Lipzen A."/>
            <person name="Lundell T."/>
            <person name="Morin E."/>
            <person name="Murat C."/>
            <person name="Riley R."/>
            <person name="Ohm R."/>
            <person name="Sun H."/>
            <person name="Tunlid A."/>
            <person name="Henrissat B."/>
            <person name="Grigoriev I.V."/>
            <person name="Hibbett D.S."/>
            <person name="Martin F."/>
        </authorList>
    </citation>
    <scope>NUCLEOTIDE SEQUENCE [LARGE SCALE GENOMIC DNA]</scope>
    <source>
        <strain evidence="3">Foug A</strain>
    </source>
</reference>
<evidence type="ECO:0000313" key="3">
    <source>
        <dbReference type="Proteomes" id="UP000053989"/>
    </source>
</evidence>
<name>A0A0C2Z668_9AGAM</name>
<dbReference type="EMBL" id="KN822100">
    <property type="protein sequence ID" value="KIM57498.1"/>
    <property type="molecule type" value="Genomic_DNA"/>
</dbReference>
<evidence type="ECO:0000256" key="1">
    <source>
        <dbReference type="SAM" id="MobiDB-lite"/>
    </source>
</evidence>
<dbReference type="AlphaFoldDB" id="A0A0C2Z668"/>
<feature type="region of interest" description="Disordered" evidence="1">
    <location>
        <begin position="235"/>
        <end position="258"/>
    </location>
</feature>
<dbReference type="Proteomes" id="UP000053989">
    <property type="component" value="Unassembled WGS sequence"/>
</dbReference>
<accession>A0A0C2Z668</accession>
<organism evidence="2 3">
    <name type="scientific">Scleroderma citrinum Foug A</name>
    <dbReference type="NCBI Taxonomy" id="1036808"/>
    <lineage>
        <taxon>Eukaryota</taxon>
        <taxon>Fungi</taxon>
        <taxon>Dikarya</taxon>
        <taxon>Basidiomycota</taxon>
        <taxon>Agaricomycotina</taxon>
        <taxon>Agaricomycetes</taxon>
        <taxon>Agaricomycetidae</taxon>
        <taxon>Boletales</taxon>
        <taxon>Sclerodermatineae</taxon>
        <taxon>Sclerodermataceae</taxon>
        <taxon>Scleroderma</taxon>
    </lineage>
</organism>
<reference evidence="2 3" key="1">
    <citation type="submission" date="2014-04" db="EMBL/GenBank/DDBJ databases">
        <authorList>
            <consortium name="DOE Joint Genome Institute"/>
            <person name="Kuo A."/>
            <person name="Kohler A."/>
            <person name="Nagy L.G."/>
            <person name="Floudas D."/>
            <person name="Copeland A."/>
            <person name="Barry K.W."/>
            <person name="Cichocki N."/>
            <person name="Veneault-Fourrey C."/>
            <person name="LaButti K."/>
            <person name="Lindquist E.A."/>
            <person name="Lipzen A."/>
            <person name="Lundell T."/>
            <person name="Morin E."/>
            <person name="Murat C."/>
            <person name="Sun H."/>
            <person name="Tunlid A."/>
            <person name="Henrissat B."/>
            <person name="Grigoriev I.V."/>
            <person name="Hibbett D.S."/>
            <person name="Martin F."/>
            <person name="Nordberg H.P."/>
            <person name="Cantor M.N."/>
            <person name="Hua S.X."/>
        </authorList>
    </citation>
    <scope>NUCLEOTIDE SEQUENCE [LARGE SCALE GENOMIC DNA]</scope>
    <source>
        <strain evidence="2 3">Foug A</strain>
    </source>
</reference>
<protein>
    <submittedName>
        <fullName evidence="2">Uncharacterized protein</fullName>
    </submittedName>
</protein>
<dbReference type="HOGENOM" id="CLU_046434_1_0_1"/>
<gene>
    <name evidence="2" type="ORF">SCLCIDRAFT_10448</name>
</gene>
<dbReference type="InParanoid" id="A0A0C2Z668"/>
<proteinExistence type="predicted"/>
<sequence length="258" mass="28688">MSSPAISSSTPQSFAAQLMKSHQHLSLSDFYLGRETVLQKVAWVHEGHADQLIVKGETSQTEMATLTVIVRVDHNDFWMMSDGGYARPSIVWKELAEVKLTCAACSPDLEPAKGIYDQVITNLQSLQRDIVTPGYQMGKGFFLGGKGVRFKLCHMLFELSTMHRVVPVPVYNVKGDLIRPEAYQHSLDGAIVELHFNLTHWAIAGRKGSLPSDQFIAEIKVIQVLVPPRASNSSMTKKRVVQRHLDPNAPVNKKSRIG</sequence>
<keyword evidence="3" id="KW-1185">Reference proteome</keyword>
<evidence type="ECO:0000313" key="2">
    <source>
        <dbReference type="EMBL" id="KIM57498.1"/>
    </source>
</evidence>